<evidence type="ECO:0000256" key="9">
    <source>
        <dbReference type="ARBA" id="ARBA00022777"/>
    </source>
</evidence>
<dbReference type="EMBL" id="JAMFLX010000028">
    <property type="protein sequence ID" value="MCL6271578.1"/>
    <property type="molecule type" value="Genomic_DNA"/>
</dbReference>
<dbReference type="InterPro" id="IPR003661">
    <property type="entry name" value="HisK_dim/P_dom"/>
</dbReference>
<dbReference type="InterPro" id="IPR036097">
    <property type="entry name" value="HisK_dim/P_sf"/>
</dbReference>
<dbReference type="PANTHER" id="PTHR45339:SF1">
    <property type="entry name" value="HYBRID SIGNAL TRANSDUCTION HISTIDINE KINASE J"/>
    <property type="match status" value="1"/>
</dbReference>
<comment type="caution">
    <text evidence="23">The sequence shown here is derived from an EMBL/GenBank/DDBJ whole genome shotgun (WGS) entry which is preliminary data.</text>
</comment>
<sequence length="918" mass="103246">MDTIFNGLKRHIIKMGLVPVLILTVSFGTLGTLLAINQINNNFIRQVEADSWQIAIHAESVLNNETAEQINDIARLSLKQRALEQRALKQRGLNSLRISDRDGHALIQVGPPINTDNYYPTPAPKTRPLLLKSRNTLLTTTPINVEPGYWLELEYTRESVLLEQYQWILLGVVISLITLSIAIIFHIRLANSIAYPLSRITMGIRQIKANNLDVRLIPEQKSVMKALTHNINMLLAKVQNSHREMQEEVEQTSKELQENMETLELQNAELDLSRKVALEASRTKSEFLANMSHEMRTPLNSISGYTSLLQRSELDDIQKEHLRTLSTAANALQSIIADILDFAKLEAGKLVLEEAPMDLRTVVDEVLAMNSPAADSKNLELAALCYPDTPLNLIGDANRLKQIISNLLSNAIKFTNEGSVIVRVMCETLLDSYATLRISVEDTGIGISRNNAKKLFQAFSQVDSSRNRNSTGTGLGLVICKNLVEQMHGSIEFDSQPDQGSRFWFTFRAPLDRHAVHSPQLLPIPPKAYLLEPGRWNRVSASQLLQESGFAVEDVHNIEELSERLNGSEEPTFIVIGHDRECISEVQIREALQCSPKGSRFLILSSTADISNLNHLRRSKVAILPRPLSQVRTKEILERLYSPQKDHETVAHNGSHLEPCSSLRVLAVDDNEPNLKLLATMLRDIGITVDTAFSGREALELIKQDEYSLVFMDIQMPEMDGLEVTRRIRKNEGKKQHLPIIALTAHALADEKQQLLAAGMDDYLTKPISDQQLRHVISIWSHSRPLPPKKPAMVAQTPTAGGYGPVDKDEGVRLAGGREELADELLDMLLKDLEQNAQELQTLHHQQQYMHLLEAVHKLHGAARYCGVPHLRKSCRELEVLLKQAENLDSLEEAFDELLGEINRLLVWQERFNFDKLA</sequence>
<evidence type="ECO:0000256" key="15">
    <source>
        <dbReference type="PROSITE-ProRule" id="PRU00169"/>
    </source>
</evidence>
<dbReference type="Pfam" id="PF00512">
    <property type="entry name" value="HisKA"/>
    <property type="match status" value="1"/>
</dbReference>
<dbReference type="Gene3D" id="1.20.120.160">
    <property type="entry name" value="HPT domain"/>
    <property type="match status" value="1"/>
</dbReference>
<dbReference type="InterPro" id="IPR003660">
    <property type="entry name" value="HAMP_dom"/>
</dbReference>
<keyword evidence="8" id="KW-0547">Nucleotide-binding</keyword>
<dbReference type="PROSITE" id="PS50894">
    <property type="entry name" value="HPT"/>
    <property type="match status" value="1"/>
</dbReference>
<keyword evidence="5 15" id="KW-0597">Phosphoprotein</keyword>
<evidence type="ECO:0000313" key="23">
    <source>
        <dbReference type="EMBL" id="MCL6271578.1"/>
    </source>
</evidence>
<gene>
    <name evidence="23" type="ORF">M3P05_16805</name>
</gene>
<keyword evidence="10 23" id="KW-0067">ATP-binding</keyword>
<dbReference type="InterPro" id="IPR011006">
    <property type="entry name" value="CheY-like_superfamily"/>
</dbReference>
<feature type="modified residue" description="Phosphohistidine" evidence="14">
    <location>
        <position position="857"/>
    </location>
</feature>
<feature type="domain" description="Response regulatory" evidence="20">
    <location>
        <begin position="664"/>
        <end position="781"/>
    </location>
</feature>
<dbReference type="InterPro" id="IPR008207">
    <property type="entry name" value="Sig_transdc_His_kin_Hpt_dom"/>
</dbReference>
<keyword evidence="16" id="KW-0175">Coiled coil</keyword>
<dbReference type="Pfam" id="PF02518">
    <property type="entry name" value="HATPase_c"/>
    <property type="match status" value="1"/>
</dbReference>
<evidence type="ECO:0000256" key="2">
    <source>
        <dbReference type="ARBA" id="ARBA00004651"/>
    </source>
</evidence>
<dbReference type="Gene3D" id="1.10.287.130">
    <property type="match status" value="1"/>
</dbReference>
<dbReference type="PROSITE" id="PS50109">
    <property type="entry name" value="HIS_KIN"/>
    <property type="match status" value="1"/>
</dbReference>
<evidence type="ECO:0000313" key="24">
    <source>
        <dbReference type="Proteomes" id="UP001203338"/>
    </source>
</evidence>
<dbReference type="SMART" id="SM00388">
    <property type="entry name" value="HisKA"/>
    <property type="match status" value="1"/>
</dbReference>
<dbReference type="Gene3D" id="6.10.340.10">
    <property type="match status" value="1"/>
</dbReference>
<feature type="coiled-coil region" evidence="16">
    <location>
        <begin position="235"/>
        <end position="273"/>
    </location>
</feature>
<dbReference type="SUPFAM" id="SSF52172">
    <property type="entry name" value="CheY-like"/>
    <property type="match status" value="1"/>
</dbReference>
<dbReference type="EC" id="2.7.13.3" evidence="3"/>
<feature type="transmembrane region" description="Helical" evidence="18">
    <location>
        <begin position="167"/>
        <end position="189"/>
    </location>
</feature>
<dbReference type="InterPro" id="IPR004358">
    <property type="entry name" value="Sig_transdc_His_kin-like_C"/>
</dbReference>
<dbReference type="PROSITE" id="PS50110">
    <property type="entry name" value="RESPONSE_REGULATORY"/>
    <property type="match status" value="1"/>
</dbReference>
<feature type="transmembrane region" description="Helical" evidence="18">
    <location>
        <begin position="12"/>
        <end position="36"/>
    </location>
</feature>
<dbReference type="GO" id="GO:0005524">
    <property type="term" value="F:ATP binding"/>
    <property type="evidence" value="ECO:0007669"/>
    <property type="project" value="UniProtKB-KW"/>
</dbReference>
<evidence type="ECO:0000256" key="1">
    <source>
        <dbReference type="ARBA" id="ARBA00000085"/>
    </source>
</evidence>
<feature type="region of interest" description="Disordered" evidence="17">
    <location>
        <begin position="787"/>
        <end position="808"/>
    </location>
</feature>
<feature type="domain" description="HAMP" evidence="21">
    <location>
        <begin position="191"/>
        <end position="243"/>
    </location>
</feature>
<dbReference type="InterPro" id="IPR036890">
    <property type="entry name" value="HATPase_C_sf"/>
</dbReference>
<feature type="domain" description="HPt" evidence="22">
    <location>
        <begin position="818"/>
        <end position="918"/>
    </location>
</feature>
<dbReference type="InterPro" id="IPR005467">
    <property type="entry name" value="His_kinase_dom"/>
</dbReference>
<dbReference type="SMART" id="SM00073">
    <property type="entry name" value="HPT"/>
    <property type="match status" value="1"/>
</dbReference>
<dbReference type="CDD" id="cd00082">
    <property type="entry name" value="HisKA"/>
    <property type="match status" value="1"/>
</dbReference>
<dbReference type="CDD" id="cd17546">
    <property type="entry name" value="REC_hyHK_CKI1_RcsC-like"/>
    <property type="match status" value="1"/>
</dbReference>
<keyword evidence="4" id="KW-1003">Cell membrane</keyword>
<evidence type="ECO:0000256" key="12">
    <source>
        <dbReference type="ARBA" id="ARBA00023012"/>
    </source>
</evidence>
<dbReference type="Pfam" id="PF01627">
    <property type="entry name" value="Hpt"/>
    <property type="match status" value="1"/>
</dbReference>
<dbReference type="SUPFAM" id="SSF47226">
    <property type="entry name" value="Histidine-containing phosphotransfer domain, HPT domain"/>
    <property type="match status" value="1"/>
</dbReference>
<keyword evidence="12" id="KW-0902">Two-component regulatory system</keyword>
<evidence type="ECO:0000256" key="11">
    <source>
        <dbReference type="ARBA" id="ARBA00022989"/>
    </source>
</evidence>
<keyword evidence="11 18" id="KW-1133">Transmembrane helix</keyword>
<evidence type="ECO:0000256" key="6">
    <source>
        <dbReference type="ARBA" id="ARBA00022679"/>
    </source>
</evidence>
<evidence type="ECO:0000256" key="4">
    <source>
        <dbReference type="ARBA" id="ARBA00022475"/>
    </source>
</evidence>
<dbReference type="Pfam" id="PF00072">
    <property type="entry name" value="Response_reg"/>
    <property type="match status" value="1"/>
</dbReference>
<organism evidence="23 24">
    <name type="scientific">Parendozoicomonas callyspongiae</name>
    <dbReference type="NCBI Taxonomy" id="2942213"/>
    <lineage>
        <taxon>Bacteria</taxon>
        <taxon>Pseudomonadati</taxon>
        <taxon>Pseudomonadota</taxon>
        <taxon>Gammaproteobacteria</taxon>
        <taxon>Oceanospirillales</taxon>
        <taxon>Endozoicomonadaceae</taxon>
        <taxon>Parendozoicomonas</taxon>
    </lineage>
</organism>
<evidence type="ECO:0000256" key="17">
    <source>
        <dbReference type="SAM" id="MobiDB-lite"/>
    </source>
</evidence>
<reference evidence="23 24" key="1">
    <citation type="submission" date="2022-05" db="EMBL/GenBank/DDBJ databases">
        <authorList>
            <person name="Park J.-S."/>
        </authorList>
    </citation>
    <scope>NUCLEOTIDE SEQUENCE [LARGE SCALE GENOMIC DNA]</scope>
    <source>
        <strain evidence="23 24">2012CJ34-2</strain>
    </source>
</reference>
<evidence type="ECO:0000259" key="22">
    <source>
        <dbReference type="PROSITE" id="PS50894"/>
    </source>
</evidence>
<keyword evidence="9" id="KW-0418">Kinase</keyword>
<dbReference type="Gene3D" id="3.40.50.2300">
    <property type="match status" value="1"/>
</dbReference>
<dbReference type="SUPFAM" id="SSF47384">
    <property type="entry name" value="Homodimeric domain of signal transducing histidine kinase"/>
    <property type="match status" value="1"/>
</dbReference>
<dbReference type="SMART" id="SM00387">
    <property type="entry name" value="HATPase_c"/>
    <property type="match status" value="1"/>
</dbReference>
<evidence type="ECO:0000256" key="8">
    <source>
        <dbReference type="ARBA" id="ARBA00022741"/>
    </source>
</evidence>
<keyword evidence="7 18" id="KW-0812">Transmembrane</keyword>
<keyword evidence="13 18" id="KW-0472">Membrane</keyword>
<comment type="subcellular location">
    <subcellularLocation>
        <location evidence="2">Cell membrane</location>
        <topology evidence="2">Multi-pass membrane protein</topology>
    </subcellularLocation>
</comment>
<dbReference type="Proteomes" id="UP001203338">
    <property type="component" value="Unassembled WGS sequence"/>
</dbReference>
<dbReference type="InterPro" id="IPR036641">
    <property type="entry name" value="HPT_dom_sf"/>
</dbReference>
<dbReference type="PANTHER" id="PTHR45339">
    <property type="entry name" value="HYBRID SIGNAL TRANSDUCTION HISTIDINE KINASE J"/>
    <property type="match status" value="1"/>
</dbReference>
<proteinExistence type="predicted"/>
<dbReference type="Gene3D" id="3.30.565.10">
    <property type="entry name" value="Histidine kinase-like ATPase, C-terminal domain"/>
    <property type="match status" value="1"/>
</dbReference>
<keyword evidence="6" id="KW-0808">Transferase</keyword>
<evidence type="ECO:0000256" key="16">
    <source>
        <dbReference type="SAM" id="Coils"/>
    </source>
</evidence>
<evidence type="ECO:0000259" key="20">
    <source>
        <dbReference type="PROSITE" id="PS50110"/>
    </source>
</evidence>
<evidence type="ECO:0000256" key="13">
    <source>
        <dbReference type="ARBA" id="ARBA00023136"/>
    </source>
</evidence>
<dbReference type="CDD" id="cd16922">
    <property type="entry name" value="HATPase_EvgS-ArcB-TorS-like"/>
    <property type="match status" value="1"/>
</dbReference>
<dbReference type="InterPro" id="IPR001789">
    <property type="entry name" value="Sig_transdc_resp-reg_receiver"/>
</dbReference>
<dbReference type="CDD" id="cd00088">
    <property type="entry name" value="HPT"/>
    <property type="match status" value="1"/>
</dbReference>
<protein>
    <recommendedName>
        <fullName evidence="3">histidine kinase</fullName>
        <ecNumber evidence="3">2.7.13.3</ecNumber>
    </recommendedName>
</protein>
<dbReference type="PROSITE" id="PS50885">
    <property type="entry name" value="HAMP"/>
    <property type="match status" value="1"/>
</dbReference>
<name>A0ABT0PJN5_9GAMM</name>
<dbReference type="PRINTS" id="PR00344">
    <property type="entry name" value="BCTRLSENSOR"/>
</dbReference>
<feature type="modified residue" description="4-aspartylphosphate" evidence="15">
    <location>
        <position position="713"/>
    </location>
</feature>
<evidence type="ECO:0000256" key="3">
    <source>
        <dbReference type="ARBA" id="ARBA00012438"/>
    </source>
</evidence>
<evidence type="ECO:0000256" key="18">
    <source>
        <dbReference type="SAM" id="Phobius"/>
    </source>
</evidence>
<evidence type="ECO:0000259" key="19">
    <source>
        <dbReference type="PROSITE" id="PS50109"/>
    </source>
</evidence>
<dbReference type="SUPFAM" id="SSF55874">
    <property type="entry name" value="ATPase domain of HSP90 chaperone/DNA topoisomerase II/histidine kinase"/>
    <property type="match status" value="1"/>
</dbReference>
<evidence type="ECO:0000256" key="10">
    <source>
        <dbReference type="ARBA" id="ARBA00022840"/>
    </source>
</evidence>
<comment type="catalytic activity">
    <reaction evidence="1">
        <text>ATP + protein L-histidine = ADP + protein N-phospho-L-histidine.</text>
        <dbReference type="EC" id="2.7.13.3"/>
    </reaction>
</comment>
<evidence type="ECO:0000256" key="7">
    <source>
        <dbReference type="ARBA" id="ARBA00022692"/>
    </source>
</evidence>
<evidence type="ECO:0000256" key="5">
    <source>
        <dbReference type="ARBA" id="ARBA00022553"/>
    </source>
</evidence>
<dbReference type="InterPro" id="IPR003594">
    <property type="entry name" value="HATPase_dom"/>
</dbReference>
<dbReference type="SMART" id="SM00448">
    <property type="entry name" value="REC"/>
    <property type="match status" value="1"/>
</dbReference>
<evidence type="ECO:0000259" key="21">
    <source>
        <dbReference type="PROSITE" id="PS50885"/>
    </source>
</evidence>
<dbReference type="RefSeq" id="WP_249701206.1">
    <property type="nucleotide sequence ID" value="NZ_JAMFLX010000028.1"/>
</dbReference>
<evidence type="ECO:0000256" key="14">
    <source>
        <dbReference type="PROSITE-ProRule" id="PRU00110"/>
    </source>
</evidence>
<keyword evidence="24" id="KW-1185">Reference proteome</keyword>
<accession>A0ABT0PJN5</accession>
<feature type="domain" description="Histidine kinase" evidence="19">
    <location>
        <begin position="290"/>
        <end position="511"/>
    </location>
</feature>